<dbReference type="InterPro" id="IPR038765">
    <property type="entry name" value="Papain-like_cys_pep_sf"/>
</dbReference>
<comment type="caution">
    <text evidence="6">The sequence shown here is derived from an EMBL/GenBank/DDBJ whole genome shotgun (WGS) entry which is preliminary data.</text>
</comment>
<gene>
    <name evidence="6" type="ORF">ACFP3T_12320</name>
</gene>
<dbReference type="PANTHER" id="PTHR47359:SF3">
    <property type="entry name" value="NLP_P60 DOMAIN-CONTAINING PROTEIN-RELATED"/>
    <property type="match status" value="1"/>
</dbReference>
<dbReference type="EMBL" id="JBHSSD010000052">
    <property type="protein sequence ID" value="MFC6165457.1"/>
    <property type="molecule type" value="Genomic_DNA"/>
</dbReference>
<dbReference type="InterPro" id="IPR000064">
    <property type="entry name" value="NLP_P60_dom"/>
</dbReference>
<dbReference type="InterPro" id="IPR051794">
    <property type="entry name" value="PG_Endopeptidase_C40"/>
</dbReference>
<dbReference type="Gene3D" id="3.90.1720.10">
    <property type="entry name" value="endopeptidase domain like (from Nostoc punctiforme)"/>
    <property type="match status" value="1"/>
</dbReference>
<keyword evidence="7" id="KW-1185">Reference proteome</keyword>
<dbReference type="Proteomes" id="UP001596253">
    <property type="component" value="Unassembled WGS sequence"/>
</dbReference>
<sequence length="311" mass="35265">MKYTGIKWGLLLAGTLLGGGLFSLTPAQASYQTMFAREGQLALQERQDATQSFERRVSRYKSVFVTKTAQGQARNVSLMFYQQAQTQKFNHYAKHWLNVRQLTNGQIYVYNDRTVYGPYLVAYHQLKKGHGTRVMAGKRSVRVHYSKANNVSFYYQKQRLTVHLKTSRVTLNGKTISAKHNRPFKGNIPTHGKRTTRLVADAKCYLGVPYRYAGRDAFGGLDCASFVNQVYLDVEQRDIGGMTGVQEKLGNHRAVSAARTGDLLFWRHPGDQYTYHVAMAIGHGQLIEEAGKSVHVSRIKARKPQFSIRMH</sequence>
<evidence type="ECO:0000256" key="3">
    <source>
        <dbReference type="ARBA" id="ARBA00022801"/>
    </source>
</evidence>
<name>A0ABW1R9Z4_9LACO</name>
<proteinExistence type="inferred from homology"/>
<organism evidence="6 7">
    <name type="scientific">Lactiplantibacillus dongliensis</name>
    <dbReference type="NCBI Taxonomy" id="2559919"/>
    <lineage>
        <taxon>Bacteria</taxon>
        <taxon>Bacillati</taxon>
        <taxon>Bacillota</taxon>
        <taxon>Bacilli</taxon>
        <taxon>Lactobacillales</taxon>
        <taxon>Lactobacillaceae</taxon>
        <taxon>Lactiplantibacillus</taxon>
    </lineage>
</organism>
<protein>
    <submittedName>
        <fullName evidence="6">C40 family peptidase</fullName>
    </submittedName>
</protein>
<dbReference type="PROSITE" id="PS51935">
    <property type="entry name" value="NLPC_P60"/>
    <property type="match status" value="1"/>
</dbReference>
<evidence type="ECO:0000256" key="1">
    <source>
        <dbReference type="ARBA" id="ARBA00007074"/>
    </source>
</evidence>
<evidence type="ECO:0000313" key="6">
    <source>
        <dbReference type="EMBL" id="MFC6165457.1"/>
    </source>
</evidence>
<evidence type="ECO:0000259" key="5">
    <source>
        <dbReference type="PROSITE" id="PS51935"/>
    </source>
</evidence>
<dbReference type="SUPFAM" id="SSF54001">
    <property type="entry name" value="Cysteine proteinases"/>
    <property type="match status" value="1"/>
</dbReference>
<keyword evidence="2" id="KW-0645">Protease</keyword>
<dbReference type="Pfam" id="PF00877">
    <property type="entry name" value="NLPC_P60"/>
    <property type="match status" value="1"/>
</dbReference>
<evidence type="ECO:0000256" key="2">
    <source>
        <dbReference type="ARBA" id="ARBA00022670"/>
    </source>
</evidence>
<comment type="similarity">
    <text evidence="1">Belongs to the peptidase C40 family.</text>
</comment>
<feature type="domain" description="NlpC/P60" evidence="5">
    <location>
        <begin position="192"/>
        <end position="311"/>
    </location>
</feature>
<accession>A0ABW1R9Z4</accession>
<evidence type="ECO:0000256" key="4">
    <source>
        <dbReference type="ARBA" id="ARBA00022807"/>
    </source>
</evidence>
<dbReference type="PANTHER" id="PTHR47359">
    <property type="entry name" value="PEPTIDOGLYCAN DL-ENDOPEPTIDASE CWLO"/>
    <property type="match status" value="1"/>
</dbReference>
<reference evidence="7" key="1">
    <citation type="journal article" date="2019" name="Int. J. Syst. Evol. Microbiol.">
        <title>The Global Catalogue of Microorganisms (GCM) 10K type strain sequencing project: providing services to taxonomists for standard genome sequencing and annotation.</title>
        <authorList>
            <consortium name="The Broad Institute Genomics Platform"/>
            <consortium name="The Broad Institute Genome Sequencing Center for Infectious Disease"/>
            <person name="Wu L."/>
            <person name="Ma J."/>
        </authorList>
    </citation>
    <scope>NUCLEOTIDE SEQUENCE [LARGE SCALE GENOMIC DNA]</scope>
    <source>
        <strain evidence="7">CCM 8932</strain>
    </source>
</reference>
<keyword evidence="4" id="KW-0788">Thiol protease</keyword>
<dbReference type="RefSeq" id="WP_171001077.1">
    <property type="nucleotide sequence ID" value="NZ_BJDK01000024.1"/>
</dbReference>
<keyword evidence="3" id="KW-0378">Hydrolase</keyword>
<evidence type="ECO:0000313" key="7">
    <source>
        <dbReference type="Proteomes" id="UP001596253"/>
    </source>
</evidence>